<gene>
    <name evidence="1" type="ORF">B296_00051689</name>
</gene>
<organism evidence="1 2">
    <name type="scientific">Ensete ventricosum</name>
    <name type="common">Abyssinian banana</name>
    <name type="synonym">Musa ensete</name>
    <dbReference type="NCBI Taxonomy" id="4639"/>
    <lineage>
        <taxon>Eukaryota</taxon>
        <taxon>Viridiplantae</taxon>
        <taxon>Streptophyta</taxon>
        <taxon>Embryophyta</taxon>
        <taxon>Tracheophyta</taxon>
        <taxon>Spermatophyta</taxon>
        <taxon>Magnoliopsida</taxon>
        <taxon>Liliopsida</taxon>
        <taxon>Zingiberales</taxon>
        <taxon>Musaceae</taxon>
        <taxon>Ensete</taxon>
    </lineage>
</organism>
<evidence type="ECO:0000313" key="1">
    <source>
        <dbReference type="EMBL" id="RRT34410.1"/>
    </source>
</evidence>
<dbReference type="EMBL" id="AMZH03026867">
    <property type="protein sequence ID" value="RRT34410.1"/>
    <property type="molecule type" value="Genomic_DNA"/>
</dbReference>
<dbReference type="AlphaFoldDB" id="A0A426X4N7"/>
<proteinExistence type="predicted"/>
<accession>A0A426X4N7</accession>
<dbReference type="Proteomes" id="UP000287651">
    <property type="component" value="Unassembled WGS sequence"/>
</dbReference>
<sequence>DEFSSSRPCFTTFPCWKLTNFLRKRERLVRRFMTSDGFSSARIHTSLQTRCVGLASGGGSDGRRMVDVGGSVEHRYDGRKGEGRSSFRLALSASPCCCGDRPYNFRHGRRRI</sequence>
<protein>
    <submittedName>
        <fullName evidence="1">Uncharacterized protein</fullName>
    </submittedName>
</protein>
<comment type="caution">
    <text evidence="1">The sequence shown here is derived from an EMBL/GenBank/DDBJ whole genome shotgun (WGS) entry which is preliminary data.</text>
</comment>
<feature type="non-terminal residue" evidence="1">
    <location>
        <position position="1"/>
    </location>
</feature>
<reference evidence="1 2" key="1">
    <citation type="journal article" date="2014" name="Agronomy (Basel)">
        <title>A Draft Genome Sequence for Ensete ventricosum, the Drought-Tolerant Tree Against Hunger.</title>
        <authorList>
            <person name="Harrison J."/>
            <person name="Moore K.A."/>
            <person name="Paszkiewicz K."/>
            <person name="Jones T."/>
            <person name="Grant M."/>
            <person name="Ambacheew D."/>
            <person name="Muzemil S."/>
            <person name="Studholme D.J."/>
        </authorList>
    </citation>
    <scope>NUCLEOTIDE SEQUENCE [LARGE SCALE GENOMIC DNA]</scope>
</reference>
<evidence type="ECO:0000313" key="2">
    <source>
        <dbReference type="Proteomes" id="UP000287651"/>
    </source>
</evidence>
<name>A0A426X4N7_ENSVE</name>